<dbReference type="EMBL" id="BMDO01000001">
    <property type="protein sequence ID" value="GGI49116.1"/>
    <property type="molecule type" value="Genomic_DNA"/>
</dbReference>
<dbReference type="AlphaFoldDB" id="A0A917MZL4"/>
<dbReference type="RefSeq" id="WP_188413180.1">
    <property type="nucleotide sequence ID" value="NZ_BMDO01000001.1"/>
</dbReference>
<gene>
    <name evidence="1" type="ORF">GCM10011425_03280</name>
</gene>
<dbReference type="Pfam" id="PF07924">
    <property type="entry name" value="NuiA"/>
    <property type="match status" value="1"/>
</dbReference>
<dbReference type="SUPFAM" id="SSF82602">
    <property type="entry name" value="Nuclease A inhibitor (NuiA)"/>
    <property type="match status" value="1"/>
</dbReference>
<evidence type="ECO:0000313" key="2">
    <source>
        <dbReference type="Proteomes" id="UP000662074"/>
    </source>
</evidence>
<evidence type="ECO:0000313" key="1">
    <source>
        <dbReference type="EMBL" id="GGI49116.1"/>
    </source>
</evidence>
<name>A0A917MZL4_9SPHI</name>
<accession>A0A917MZL4</accession>
<protein>
    <submittedName>
        <fullName evidence="1">Sugar-non-specific nuclease inhibitor NuiA-like protein</fullName>
    </submittedName>
</protein>
<reference evidence="1" key="1">
    <citation type="journal article" date="2014" name="Int. J. Syst. Evol. Microbiol.">
        <title>Complete genome sequence of Corynebacterium casei LMG S-19264T (=DSM 44701T), isolated from a smear-ripened cheese.</title>
        <authorList>
            <consortium name="US DOE Joint Genome Institute (JGI-PGF)"/>
            <person name="Walter F."/>
            <person name="Albersmeier A."/>
            <person name="Kalinowski J."/>
            <person name="Ruckert C."/>
        </authorList>
    </citation>
    <scope>NUCLEOTIDE SEQUENCE</scope>
    <source>
        <strain evidence="1">CCM 8711</strain>
    </source>
</reference>
<comment type="caution">
    <text evidence="1">The sequence shown here is derived from an EMBL/GenBank/DDBJ whole genome shotgun (WGS) entry which is preliminary data.</text>
</comment>
<dbReference type="InterPro" id="IPR012489">
    <property type="entry name" value="NucleaseA_inhib-like"/>
</dbReference>
<dbReference type="Gene3D" id="3.40.1460.10">
    <property type="entry name" value="Nuclease A inhibitor-like"/>
    <property type="match status" value="1"/>
</dbReference>
<dbReference type="InterPro" id="IPR036587">
    <property type="entry name" value="NucleaseA_inhib-like_sf"/>
</dbReference>
<organism evidence="1 2">
    <name type="scientific">Mucilaginibacter galii</name>
    <dbReference type="NCBI Taxonomy" id="2005073"/>
    <lineage>
        <taxon>Bacteria</taxon>
        <taxon>Pseudomonadati</taxon>
        <taxon>Bacteroidota</taxon>
        <taxon>Sphingobacteriia</taxon>
        <taxon>Sphingobacteriales</taxon>
        <taxon>Sphingobacteriaceae</taxon>
        <taxon>Mucilaginibacter</taxon>
    </lineage>
</organism>
<sequence length="126" mass="13867">MTIQNKLESAASGLMMMSESDYPFEYVNTNERQLTTALALKLAQKPEGTTVEQTTIEHLLRNLIDPTSGSVNIATAQRFQQLMAALKQELTNLTVYRVGDVQVQVFILGLTADGTVGGMRTMLIET</sequence>
<dbReference type="Proteomes" id="UP000662074">
    <property type="component" value="Unassembled WGS sequence"/>
</dbReference>
<keyword evidence="2" id="KW-1185">Reference proteome</keyword>
<proteinExistence type="predicted"/>
<reference evidence="1" key="2">
    <citation type="submission" date="2020-09" db="EMBL/GenBank/DDBJ databases">
        <authorList>
            <person name="Sun Q."/>
            <person name="Sedlacek I."/>
        </authorList>
    </citation>
    <scope>NUCLEOTIDE SEQUENCE</scope>
    <source>
        <strain evidence="1">CCM 8711</strain>
    </source>
</reference>